<evidence type="ECO:0000256" key="5">
    <source>
        <dbReference type="PIRSR" id="PIRSR001227-1"/>
    </source>
</evidence>
<sequence length="803" mass="88927">MNKIKPFLLGSVILLVFILATASAWIYSSIYNAIPQLDGNTALYGLNAKVEITRDEYGIATIRADSRLDAAMALGFVHGQERFFQMDLLRRNSAGELSSLFGEVALDYDKKIRLHRFRERARAIINKLPKNEFELIEAYTRGVNQGIQRLGANPFEYLLLRQTPVLWQEEDTILTVFSMYLDLQYAGGERELSLLAMQQSLPEDLFAFLNPKGTQWDAAIDGTQMPQAAMPTSFPAAISSDLNTSHANNKETQAPLSFISKQLTEQNFVGSNNWAVSGALTKTGSAIVANDMHLGLRVPNTWYRASLKYKLQDGSPIKVTGATLPGTPNVIVGSNGHIAWGFTNSYGDWSDVVLLKTNKDKSQYLTPSGFEDFTQRNHMIAVKNQKTVEIQTQETVWGPVIGEDKNGNLLAYRWVAHDTNAVNLAHIKLETATNVEQAVKIAASAGIPAQNLMVADSQGDIAWTIMGQIPVKHGDIGELPEDWSTGEFSWKGYLAPEDYPKVISPAQQRLWTANSRVVGGQMYQHIGNGGYALGARAGQIKTRLFEQQAFDEQALLDIALDTEAIYLSRWQGLLLDQILIEPALSANPHWQAALPFISQQPLMASIDSVGYRIVKAFKSKVKTQVFTSLENYLSEQDKNFSLKTVRNSLEEPLWQLVTEQPVGYLAQDMSWQTLLTESLDQALNEITKQQSLADATWGQHNAAEIKHPLSSAIPIFGNYLNMPAEPLPGDGFMPRVDGGSFGASERMIVSPGHEESGIFHMPTSQAGHPWSPYFGKGHSDWVAGKPSPFLPGETRYTLTLLPY</sequence>
<dbReference type="SUPFAM" id="SSF56235">
    <property type="entry name" value="N-terminal nucleophile aminohydrolases (Ntn hydrolases)"/>
    <property type="match status" value="1"/>
</dbReference>
<keyword evidence="6" id="KW-0479">Metal-binding</keyword>
<dbReference type="InterPro" id="IPR023343">
    <property type="entry name" value="Penicillin_amidase_dom1"/>
</dbReference>
<feature type="binding site" evidence="6">
    <location>
        <position position="351"/>
    </location>
    <ligand>
        <name>Ca(2+)</name>
        <dbReference type="ChEBI" id="CHEBI:29108"/>
    </ligand>
</feature>
<dbReference type="Proteomes" id="UP000256899">
    <property type="component" value="Unassembled WGS sequence"/>
</dbReference>
<dbReference type="InterPro" id="IPR029055">
    <property type="entry name" value="Ntn_hydrolases_N"/>
</dbReference>
<comment type="subunit">
    <text evidence="4">Heterodimer of an alpha subunit and a beta subunit processed from the same precursor.</text>
</comment>
<keyword evidence="3" id="KW-0865">Zymogen</keyword>
<dbReference type="Gene3D" id="2.30.120.10">
    <property type="match status" value="1"/>
</dbReference>
<dbReference type="AlphaFoldDB" id="A0A3E0U0X4"/>
<evidence type="ECO:0000256" key="2">
    <source>
        <dbReference type="ARBA" id="ARBA00022801"/>
    </source>
</evidence>
<feature type="binding site" evidence="6">
    <location>
        <position position="191"/>
    </location>
    <ligand>
        <name>Ca(2+)</name>
        <dbReference type="ChEBI" id="CHEBI:29108"/>
    </ligand>
</feature>
<comment type="similarity">
    <text evidence="1">Belongs to the peptidase S45 family.</text>
</comment>
<gene>
    <name evidence="7" type="ORF">DXX94_06290</name>
</gene>
<dbReference type="Pfam" id="PF01804">
    <property type="entry name" value="Penicil_amidase"/>
    <property type="match status" value="1"/>
</dbReference>
<dbReference type="GO" id="GO:0017000">
    <property type="term" value="P:antibiotic biosynthetic process"/>
    <property type="evidence" value="ECO:0007669"/>
    <property type="project" value="InterPro"/>
</dbReference>
<dbReference type="PANTHER" id="PTHR34218">
    <property type="entry name" value="PEPTIDASE S45 PENICILLIN AMIDASE"/>
    <property type="match status" value="1"/>
</dbReference>
<dbReference type="RefSeq" id="WP_116014609.1">
    <property type="nucleotide sequence ID" value="NZ_QUOT01000001.1"/>
</dbReference>
<accession>A0A3E0U0X4</accession>
<dbReference type="InterPro" id="IPR014395">
    <property type="entry name" value="Pen/GL7ACA/AHL_acylase"/>
</dbReference>
<evidence type="ECO:0000256" key="3">
    <source>
        <dbReference type="ARBA" id="ARBA00023145"/>
    </source>
</evidence>
<evidence type="ECO:0000256" key="1">
    <source>
        <dbReference type="ARBA" id="ARBA00006586"/>
    </source>
</evidence>
<comment type="cofactor">
    <cofactor evidence="6">
        <name>Ca(2+)</name>
        <dbReference type="ChEBI" id="CHEBI:29108"/>
    </cofactor>
    <text evidence="6">Binds 1 Ca(2+) ion per dimer.</text>
</comment>
<evidence type="ECO:0000313" key="7">
    <source>
        <dbReference type="EMBL" id="REL30350.1"/>
    </source>
</evidence>
<organism evidence="7 8">
    <name type="scientific">Thalassotalea euphylliae</name>
    <dbReference type="NCBI Taxonomy" id="1655234"/>
    <lineage>
        <taxon>Bacteria</taxon>
        <taxon>Pseudomonadati</taxon>
        <taxon>Pseudomonadota</taxon>
        <taxon>Gammaproteobacteria</taxon>
        <taxon>Alteromonadales</taxon>
        <taxon>Colwelliaceae</taxon>
        <taxon>Thalassotalea</taxon>
    </lineage>
</organism>
<dbReference type="InterPro" id="IPR043147">
    <property type="entry name" value="Penicillin_amidase_A-knob"/>
</dbReference>
<dbReference type="GO" id="GO:0046872">
    <property type="term" value="F:metal ion binding"/>
    <property type="evidence" value="ECO:0007669"/>
    <property type="project" value="UniProtKB-KW"/>
</dbReference>
<dbReference type="GO" id="GO:0016811">
    <property type="term" value="F:hydrolase activity, acting on carbon-nitrogen (but not peptide) bonds, in linear amides"/>
    <property type="evidence" value="ECO:0007669"/>
    <property type="project" value="InterPro"/>
</dbReference>
<keyword evidence="2" id="KW-0378">Hydrolase</keyword>
<comment type="caution">
    <text evidence="7">The sequence shown here is derived from an EMBL/GenBank/DDBJ whole genome shotgun (WGS) entry which is preliminary data.</text>
</comment>
<dbReference type="Gene3D" id="3.60.20.10">
    <property type="entry name" value="Glutamine Phosphoribosylpyrophosphate, subunit 1, domain 1"/>
    <property type="match status" value="1"/>
</dbReference>
<dbReference type="CDD" id="cd03747">
    <property type="entry name" value="Ntn_PGA_like"/>
    <property type="match status" value="1"/>
</dbReference>
<protein>
    <submittedName>
        <fullName evidence="7">Penicillin acylase family protein</fullName>
    </submittedName>
</protein>
<dbReference type="EMBL" id="QUOT01000001">
    <property type="protein sequence ID" value="REL30350.1"/>
    <property type="molecule type" value="Genomic_DNA"/>
</dbReference>
<dbReference type="Gene3D" id="1.10.1400.10">
    <property type="match status" value="1"/>
</dbReference>
<evidence type="ECO:0000313" key="8">
    <source>
        <dbReference type="Proteomes" id="UP000256899"/>
    </source>
</evidence>
<dbReference type="Gene3D" id="1.10.439.10">
    <property type="entry name" value="Penicillin Amidohydrolase, domain 1"/>
    <property type="match status" value="1"/>
</dbReference>
<proteinExistence type="inferred from homology"/>
<dbReference type="InterPro" id="IPR043146">
    <property type="entry name" value="Penicillin_amidase_N_B-knob"/>
</dbReference>
<feature type="binding site" evidence="6">
    <location>
        <position position="348"/>
    </location>
    <ligand>
        <name>Ca(2+)</name>
        <dbReference type="ChEBI" id="CHEBI:29108"/>
    </ligand>
</feature>
<dbReference type="PANTHER" id="PTHR34218:SF4">
    <property type="entry name" value="ACYL-HOMOSERINE LACTONE ACYLASE QUIP"/>
    <property type="match status" value="1"/>
</dbReference>
<dbReference type="PIRSF" id="PIRSF001227">
    <property type="entry name" value="Pen_acylase"/>
    <property type="match status" value="1"/>
</dbReference>
<keyword evidence="8" id="KW-1185">Reference proteome</keyword>
<evidence type="ECO:0000256" key="4">
    <source>
        <dbReference type="ARBA" id="ARBA00038735"/>
    </source>
</evidence>
<name>A0A3E0U0X4_9GAMM</name>
<dbReference type="InterPro" id="IPR002692">
    <property type="entry name" value="S45"/>
</dbReference>
<reference evidence="8" key="1">
    <citation type="submission" date="2018-08" db="EMBL/GenBank/DDBJ databases">
        <title>Thalassotalea euphylliae genome.</title>
        <authorList>
            <person name="Summers S."/>
            <person name="Rice S.A."/>
            <person name="Freckelton M.L."/>
            <person name="Nedved B.T."/>
            <person name="Hadfield M.G."/>
        </authorList>
    </citation>
    <scope>NUCLEOTIDE SEQUENCE [LARGE SCALE GENOMIC DNA]</scope>
    <source>
        <strain evidence="8">H3</strain>
    </source>
</reference>
<keyword evidence="6" id="KW-0106">Calcium</keyword>
<evidence type="ECO:0000256" key="6">
    <source>
        <dbReference type="PIRSR" id="PIRSR001227-2"/>
    </source>
</evidence>
<feature type="active site" description="Nucleophile" evidence="5">
    <location>
        <position position="271"/>
    </location>
</feature>